<dbReference type="PANTHER" id="PTHR13000:SF0">
    <property type="entry name" value="NUCLEOPORIN P54"/>
    <property type="match status" value="1"/>
</dbReference>
<comment type="subcellular location">
    <subcellularLocation>
        <location evidence="1">Nucleus</location>
    </subcellularLocation>
</comment>
<feature type="domain" description="Nucleoporin Nup54 alpha-helical" evidence="6">
    <location>
        <begin position="136"/>
        <end position="271"/>
    </location>
</feature>
<dbReference type="InterPro" id="IPR025712">
    <property type="entry name" value="Nup54_alpha-helical_dom"/>
</dbReference>
<proteinExistence type="predicted"/>
<feature type="compositionally biased region" description="Polar residues" evidence="5">
    <location>
        <begin position="31"/>
        <end position="45"/>
    </location>
</feature>
<evidence type="ECO:0000256" key="1">
    <source>
        <dbReference type="ARBA" id="ARBA00004123"/>
    </source>
</evidence>
<protein>
    <submittedName>
        <fullName evidence="7">Nucleoporin Nup44</fullName>
    </submittedName>
</protein>
<feature type="compositionally biased region" description="Low complexity" evidence="5">
    <location>
        <begin position="46"/>
        <end position="57"/>
    </location>
</feature>
<keyword evidence="8" id="KW-1185">Reference proteome</keyword>
<feature type="compositionally biased region" description="Polar residues" evidence="5">
    <location>
        <begin position="1"/>
        <end position="14"/>
    </location>
</feature>
<keyword evidence="4" id="KW-0175">Coiled coil</keyword>
<reference evidence="7 8" key="1">
    <citation type="submission" date="2024-04" db="EMBL/GenBank/DDBJ databases">
        <title>Phyllosticta paracitricarpa is synonymous to the EU quarantine fungus P. citricarpa based on phylogenomic analyses.</title>
        <authorList>
            <consortium name="Lawrence Berkeley National Laboratory"/>
            <person name="Van Ingen-Buijs V.A."/>
            <person name="Van Westerhoven A.C."/>
            <person name="Haridas S."/>
            <person name="Skiadas P."/>
            <person name="Martin F."/>
            <person name="Groenewald J.Z."/>
            <person name="Crous P.W."/>
            <person name="Seidl M.F."/>
        </authorList>
    </citation>
    <scope>NUCLEOTIDE SEQUENCE [LARGE SCALE GENOMIC DNA]</scope>
    <source>
        <strain evidence="7 8">CBS 123371</strain>
    </source>
</reference>
<dbReference type="PANTHER" id="PTHR13000">
    <property type="entry name" value="NUCLEOPORIN P54"/>
    <property type="match status" value="1"/>
</dbReference>
<evidence type="ECO:0000313" key="8">
    <source>
        <dbReference type="Proteomes" id="UP001363622"/>
    </source>
</evidence>
<organism evidence="7 8">
    <name type="scientific">Phyllosticta citriasiana</name>
    <dbReference type="NCBI Taxonomy" id="595635"/>
    <lineage>
        <taxon>Eukaryota</taxon>
        <taxon>Fungi</taxon>
        <taxon>Dikarya</taxon>
        <taxon>Ascomycota</taxon>
        <taxon>Pezizomycotina</taxon>
        <taxon>Dothideomycetes</taxon>
        <taxon>Dothideomycetes incertae sedis</taxon>
        <taxon>Botryosphaeriales</taxon>
        <taxon>Phyllostictaceae</taxon>
        <taxon>Phyllosticta</taxon>
    </lineage>
</organism>
<feature type="coiled-coil region" evidence="4">
    <location>
        <begin position="305"/>
        <end position="332"/>
    </location>
</feature>
<feature type="region of interest" description="Disordered" evidence="5">
    <location>
        <begin position="1"/>
        <end position="97"/>
    </location>
</feature>
<accession>A0ABR1L2F8</accession>
<dbReference type="Pfam" id="PF13874">
    <property type="entry name" value="Nup54"/>
    <property type="match status" value="1"/>
</dbReference>
<keyword evidence="3" id="KW-0539">Nucleus</keyword>
<dbReference type="EMBL" id="JBBPHU010000001">
    <property type="protein sequence ID" value="KAK7524775.1"/>
    <property type="molecule type" value="Genomic_DNA"/>
</dbReference>
<keyword evidence="2" id="KW-0813">Transport</keyword>
<dbReference type="Pfam" id="PF18570">
    <property type="entry name" value="Nup54_57_C"/>
    <property type="match status" value="1"/>
</dbReference>
<evidence type="ECO:0000313" key="7">
    <source>
        <dbReference type="EMBL" id="KAK7524775.1"/>
    </source>
</evidence>
<sequence length="347" mass="38771">MSFLWNQGSTFGGSQPSGGSGLFGNSLGASQNNQQPQGNSLFGGSTNTQQNQPAPAQSAPLGQSVFGTPLPPPQPLGAPNASSSVWQPPPPAHQKSIPEQMKEVITKWDPSQSSSAFQYYFYNQVEPRMVPYYVAPSDEDPKAWEEALSKKPNEGAIPVLGRGFTTVGARLEQQAKAVGALQTRLHEMNNTLDELLRKHDLEVSVRVTEAKRKHVALTKRCLQLAAKAQVLRNRGYAMDPREEELKKTLKALERKVFDPMLNGKQEEIWGKLHGIRMSARRLQEEVERTGRKTKIEEEPLDEESVKAIKKVLNDFDQQLEHLRKELNSITKEWTEWHDANTSPANTR</sequence>
<evidence type="ECO:0000256" key="2">
    <source>
        <dbReference type="ARBA" id="ARBA00022448"/>
    </source>
</evidence>
<name>A0ABR1L2F8_9PEZI</name>
<gene>
    <name evidence="7" type="ORF">IWZ03DRAFT_32991</name>
</gene>
<dbReference type="InterPro" id="IPR024864">
    <property type="entry name" value="Nup54/Nup57/Nup44"/>
</dbReference>
<evidence type="ECO:0000256" key="5">
    <source>
        <dbReference type="SAM" id="MobiDB-lite"/>
    </source>
</evidence>
<dbReference type="Gene3D" id="1.20.5.490">
    <property type="entry name" value="Single helix bin"/>
    <property type="match status" value="1"/>
</dbReference>
<evidence type="ECO:0000256" key="4">
    <source>
        <dbReference type="SAM" id="Coils"/>
    </source>
</evidence>
<dbReference type="Gene3D" id="1.20.5.3600">
    <property type="match status" value="1"/>
</dbReference>
<comment type="caution">
    <text evidence="7">The sequence shown here is derived from an EMBL/GenBank/DDBJ whole genome shotgun (WGS) entry which is preliminary data.</text>
</comment>
<dbReference type="Proteomes" id="UP001363622">
    <property type="component" value="Unassembled WGS sequence"/>
</dbReference>
<evidence type="ECO:0000256" key="3">
    <source>
        <dbReference type="ARBA" id="ARBA00023242"/>
    </source>
</evidence>
<evidence type="ECO:0000259" key="6">
    <source>
        <dbReference type="Pfam" id="PF13874"/>
    </source>
</evidence>